<keyword evidence="2" id="KW-1185">Reference proteome</keyword>
<gene>
    <name evidence="1" type="ORF">NH26_13890</name>
</gene>
<dbReference type="RefSeq" id="WP_044228944.1">
    <property type="nucleotide sequence ID" value="NZ_JRYR02000001.1"/>
</dbReference>
<dbReference type="Proteomes" id="UP000179797">
    <property type="component" value="Unassembled WGS sequence"/>
</dbReference>
<organism evidence="1 2">
    <name type="scientific">Flammeovirga pacifica</name>
    <dbReference type="NCBI Taxonomy" id="915059"/>
    <lineage>
        <taxon>Bacteria</taxon>
        <taxon>Pseudomonadati</taxon>
        <taxon>Bacteroidota</taxon>
        <taxon>Cytophagia</taxon>
        <taxon>Cytophagales</taxon>
        <taxon>Flammeovirgaceae</taxon>
        <taxon>Flammeovirga</taxon>
    </lineage>
</organism>
<protein>
    <submittedName>
        <fullName evidence="1">Uncharacterized protein</fullName>
    </submittedName>
</protein>
<evidence type="ECO:0000313" key="1">
    <source>
        <dbReference type="EMBL" id="OHX67355.1"/>
    </source>
</evidence>
<proteinExistence type="predicted"/>
<dbReference type="STRING" id="915059.NH26_13890"/>
<evidence type="ECO:0000313" key="2">
    <source>
        <dbReference type="Proteomes" id="UP000179797"/>
    </source>
</evidence>
<sequence>MSERNDNLGRLINKNEAIEEMLASSSKDEILKGILSTTKYLALSISYAYENQDKFIGIEPPVDSDKSLQAMFDLYEAVWKY</sequence>
<name>A0A1S1Z2M6_FLAPC</name>
<accession>A0A1S1Z2M6</accession>
<dbReference type="EMBL" id="JRYR02000001">
    <property type="protein sequence ID" value="OHX67355.1"/>
    <property type="molecule type" value="Genomic_DNA"/>
</dbReference>
<dbReference type="AlphaFoldDB" id="A0A1S1Z2M6"/>
<comment type="caution">
    <text evidence="1">The sequence shown here is derived from an EMBL/GenBank/DDBJ whole genome shotgun (WGS) entry which is preliminary data.</text>
</comment>
<reference evidence="1 2" key="1">
    <citation type="journal article" date="2012" name="Int. J. Syst. Evol. Microbiol.">
        <title>Flammeovirga pacifica sp. nov., isolated from deep-sea sediment.</title>
        <authorList>
            <person name="Xu H."/>
            <person name="Fu Y."/>
            <person name="Yang N."/>
            <person name="Ding Z."/>
            <person name="Lai Q."/>
            <person name="Zeng R."/>
        </authorList>
    </citation>
    <scope>NUCLEOTIDE SEQUENCE [LARGE SCALE GENOMIC DNA]</scope>
    <source>
        <strain evidence="2">DSM 24597 / LMG 26175 / WPAGA1</strain>
    </source>
</reference>